<reference evidence="7 8" key="1">
    <citation type="submission" date="2023-07" db="EMBL/GenBank/DDBJ databases">
        <title>Sequencing the genomes of 1000 actinobacteria strains.</title>
        <authorList>
            <person name="Klenk H.-P."/>
        </authorList>
    </citation>
    <scope>NUCLEOTIDE SEQUENCE [LARGE SCALE GENOMIC DNA]</scope>
    <source>
        <strain evidence="7 8">DSM 44709</strain>
    </source>
</reference>
<dbReference type="PANTHER" id="PTHR43603:SF1">
    <property type="entry name" value="ZINC-REGULATED GTPASE METALLOPROTEIN ACTIVATOR 1"/>
    <property type="match status" value="1"/>
</dbReference>
<evidence type="ECO:0000313" key="8">
    <source>
        <dbReference type="Proteomes" id="UP001240236"/>
    </source>
</evidence>
<evidence type="ECO:0000256" key="4">
    <source>
        <dbReference type="ARBA" id="ARBA00034320"/>
    </source>
</evidence>
<dbReference type="GO" id="GO:0016787">
    <property type="term" value="F:hydrolase activity"/>
    <property type="evidence" value="ECO:0007669"/>
    <property type="project" value="UniProtKB-KW"/>
</dbReference>
<comment type="catalytic activity">
    <reaction evidence="5">
        <text>GTP + H2O = GDP + phosphate + H(+)</text>
        <dbReference type="Rhea" id="RHEA:19669"/>
        <dbReference type="ChEBI" id="CHEBI:15377"/>
        <dbReference type="ChEBI" id="CHEBI:15378"/>
        <dbReference type="ChEBI" id="CHEBI:37565"/>
        <dbReference type="ChEBI" id="CHEBI:43474"/>
        <dbReference type="ChEBI" id="CHEBI:58189"/>
    </reaction>
    <physiologicalReaction direction="left-to-right" evidence="5">
        <dbReference type="Rhea" id="RHEA:19670"/>
    </physiologicalReaction>
</comment>
<evidence type="ECO:0000256" key="3">
    <source>
        <dbReference type="ARBA" id="ARBA00023186"/>
    </source>
</evidence>
<evidence type="ECO:0000256" key="2">
    <source>
        <dbReference type="ARBA" id="ARBA00022801"/>
    </source>
</evidence>
<feature type="domain" description="CobW C-terminal" evidence="6">
    <location>
        <begin position="239"/>
        <end position="355"/>
    </location>
</feature>
<dbReference type="InterPro" id="IPR027417">
    <property type="entry name" value="P-loop_NTPase"/>
</dbReference>
<comment type="similarity">
    <text evidence="4">Belongs to the SIMIBI class G3E GTPase family. ZNG1 subfamily.</text>
</comment>
<dbReference type="GO" id="GO:0000166">
    <property type="term" value="F:nucleotide binding"/>
    <property type="evidence" value="ECO:0007669"/>
    <property type="project" value="UniProtKB-KW"/>
</dbReference>
<comment type="caution">
    <text evidence="7">The sequence shown here is derived from an EMBL/GenBank/DDBJ whole genome shotgun (WGS) entry which is preliminary data.</text>
</comment>
<gene>
    <name evidence="7" type="ORF">J2S42_001210</name>
</gene>
<accession>A0AAE3VVK0</accession>
<keyword evidence="3" id="KW-0143">Chaperone</keyword>
<protein>
    <submittedName>
        <fullName evidence="7">G3E family GTPase</fullName>
    </submittedName>
</protein>
<dbReference type="AlphaFoldDB" id="A0AAE3VVK0"/>
<dbReference type="InterPro" id="IPR051927">
    <property type="entry name" value="Zn_Chap_cDPG_Synth"/>
</dbReference>
<evidence type="ECO:0000256" key="5">
    <source>
        <dbReference type="ARBA" id="ARBA00049117"/>
    </source>
</evidence>
<dbReference type="SUPFAM" id="SSF90002">
    <property type="entry name" value="Hypothetical protein YjiA, C-terminal domain"/>
    <property type="match status" value="1"/>
</dbReference>
<dbReference type="RefSeq" id="WP_307236034.1">
    <property type="nucleotide sequence ID" value="NZ_JAUSUZ010000001.1"/>
</dbReference>
<dbReference type="EMBL" id="JAUSUZ010000001">
    <property type="protein sequence ID" value="MDQ0364541.1"/>
    <property type="molecule type" value="Genomic_DNA"/>
</dbReference>
<dbReference type="InterPro" id="IPR036627">
    <property type="entry name" value="CobW-likC_sf"/>
</dbReference>
<dbReference type="InterPro" id="IPR003495">
    <property type="entry name" value="CobW/HypB/UreG_nucleotide-bd"/>
</dbReference>
<dbReference type="Proteomes" id="UP001240236">
    <property type="component" value="Unassembled WGS sequence"/>
</dbReference>
<dbReference type="Gene3D" id="3.40.50.300">
    <property type="entry name" value="P-loop containing nucleotide triphosphate hydrolases"/>
    <property type="match status" value="1"/>
</dbReference>
<dbReference type="SMART" id="SM00833">
    <property type="entry name" value="CobW_C"/>
    <property type="match status" value="1"/>
</dbReference>
<evidence type="ECO:0000313" key="7">
    <source>
        <dbReference type="EMBL" id="MDQ0364541.1"/>
    </source>
</evidence>
<proteinExistence type="inferred from homology"/>
<keyword evidence="1" id="KW-0547">Nucleotide-binding</keyword>
<evidence type="ECO:0000256" key="1">
    <source>
        <dbReference type="ARBA" id="ARBA00022741"/>
    </source>
</evidence>
<dbReference type="PANTHER" id="PTHR43603">
    <property type="entry name" value="COBW DOMAIN-CONTAINING PROTEIN DDB_G0274527"/>
    <property type="match status" value="1"/>
</dbReference>
<keyword evidence="2" id="KW-0378">Hydrolase</keyword>
<dbReference type="InterPro" id="IPR011629">
    <property type="entry name" value="CobW-like_C"/>
</dbReference>
<dbReference type="Pfam" id="PF02492">
    <property type="entry name" value="cobW"/>
    <property type="match status" value="1"/>
</dbReference>
<evidence type="ECO:0000259" key="6">
    <source>
        <dbReference type="SMART" id="SM00833"/>
    </source>
</evidence>
<sequence length="382" mass="42012">MSSSPVAPRSVPARASDARPSLTVLSGFWPEAVREVAGTLLARDPSRLVVRHEIHEDHVRRTVRSAAGLLEDVRVDSVHACVSCTLRDDVLPTVARLAETHPGHDLVVHLPELAEPEMLADAWPESVRVDSYVTVVDGEHLLDALGTDEDLAALGLADDERTLADLVVRQIEYADTLVLHGDADVQVRALLYRLAPWAARELPAGVRTYRHRPETPAVLARGLEGFALGVHEPAPEWDVVSAVFRARRPFHPGRLHDALDEINESVLRSRGHFWLASQPDTVLAWEFAGGSLGLGSLGRWLAAVPDADWDLVSDQRRLAAAMDWDPYYGDRHHYLVFIGLELDAAALHRRLTACLLTDAELADGEDGWRRLPDPLAGAFGTR</sequence>
<organism evidence="7 8">
    <name type="scientific">Catenuloplanes indicus</name>
    <dbReference type="NCBI Taxonomy" id="137267"/>
    <lineage>
        <taxon>Bacteria</taxon>
        <taxon>Bacillati</taxon>
        <taxon>Actinomycetota</taxon>
        <taxon>Actinomycetes</taxon>
        <taxon>Micromonosporales</taxon>
        <taxon>Micromonosporaceae</taxon>
        <taxon>Catenuloplanes</taxon>
    </lineage>
</organism>
<dbReference type="Pfam" id="PF07683">
    <property type="entry name" value="CobW_C"/>
    <property type="match status" value="1"/>
</dbReference>
<dbReference type="Gene3D" id="3.30.1220.10">
    <property type="entry name" value="CobW-like, C-terminal domain"/>
    <property type="match status" value="1"/>
</dbReference>
<name>A0AAE3VVK0_9ACTN</name>
<keyword evidence="8" id="KW-1185">Reference proteome</keyword>